<keyword evidence="2" id="KW-0812">Transmembrane</keyword>
<gene>
    <name evidence="3" type="ORF">J2S15_003192</name>
</gene>
<dbReference type="EMBL" id="JAUSUR010000006">
    <property type="protein sequence ID" value="MDQ0362438.1"/>
    <property type="molecule type" value="Genomic_DNA"/>
</dbReference>
<dbReference type="PANTHER" id="PTHR35024:SF4">
    <property type="entry name" value="POLYMER-FORMING CYTOSKELETAL PROTEIN"/>
    <property type="match status" value="1"/>
</dbReference>
<organism evidence="3 4">
    <name type="scientific">Breznakia pachnodae</name>
    <dbReference type="NCBI Taxonomy" id="265178"/>
    <lineage>
        <taxon>Bacteria</taxon>
        <taxon>Bacillati</taxon>
        <taxon>Bacillota</taxon>
        <taxon>Erysipelotrichia</taxon>
        <taxon>Erysipelotrichales</taxon>
        <taxon>Erysipelotrichaceae</taxon>
        <taxon>Breznakia</taxon>
    </lineage>
</organism>
<dbReference type="InterPro" id="IPR007607">
    <property type="entry name" value="BacA/B"/>
</dbReference>
<evidence type="ECO:0000256" key="1">
    <source>
        <dbReference type="ARBA" id="ARBA00044755"/>
    </source>
</evidence>
<evidence type="ECO:0000313" key="3">
    <source>
        <dbReference type="EMBL" id="MDQ0362438.1"/>
    </source>
</evidence>
<evidence type="ECO:0000256" key="2">
    <source>
        <dbReference type="SAM" id="Phobius"/>
    </source>
</evidence>
<proteinExistence type="inferred from homology"/>
<protein>
    <submittedName>
        <fullName evidence="3">Cytoskeletal protein CcmA (Bactofilin family)</fullName>
    </submittedName>
</protein>
<dbReference type="Proteomes" id="UP001230220">
    <property type="component" value="Unassembled WGS sequence"/>
</dbReference>
<evidence type="ECO:0000313" key="4">
    <source>
        <dbReference type="Proteomes" id="UP001230220"/>
    </source>
</evidence>
<dbReference type="Pfam" id="PF04519">
    <property type="entry name" value="Bactofilin"/>
    <property type="match status" value="2"/>
</dbReference>
<dbReference type="PANTHER" id="PTHR35024">
    <property type="entry name" value="HYPOTHETICAL CYTOSOLIC PROTEIN"/>
    <property type="match status" value="1"/>
</dbReference>
<reference evidence="3 4" key="1">
    <citation type="submission" date="2023-07" db="EMBL/GenBank/DDBJ databases">
        <title>Genomic Encyclopedia of Type Strains, Phase IV (KMG-IV): sequencing the most valuable type-strain genomes for metagenomic binning, comparative biology and taxonomic classification.</title>
        <authorList>
            <person name="Goeker M."/>
        </authorList>
    </citation>
    <scope>NUCLEOTIDE SEQUENCE [LARGE SCALE GENOMIC DNA]</scope>
    <source>
        <strain evidence="3 4">DSM 16784</strain>
    </source>
</reference>
<keyword evidence="4" id="KW-1185">Reference proteome</keyword>
<comment type="caution">
    <text evidence="3">The sequence shown here is derived from an EMBL/GenBank/DDBJ whole genome shotgun (WGS) entry which is preliminary data.</text>
</comment>
<keyword evidence="2" id="KW-1133">Transmembrane helix</keyword>
<accession>A0ABU0E6V4</accession>
<dbReference type="RefSeq" id="WP_307410055.1">
    <property type="nucleotide sequence ID" value="NZ_JAUSUR010000006.1"/>
</dbReference>
<keyword evidence="2" id="KW-0472">Membrane</keyword>
<name>A0ABU0E6V4_9FIRM</name>
<sequence>MDVLIGAMFSFSFIITLVGILVAIFIVTVLIRMFLKKKYINELALAREASNDLRNRLFSSKWDDLNRISRDHLDVQQKKIEQRLDLRFNEIAEVLDSCNVLVASLDEEHMEEYEMKEIAHVLSYVNDVIESEKDDVEALNKDIDEILIMAKYTRPTQEIKRDTSIHVKEVTPAYEMRKPQIKEKVTQEQVMVKEKEKMEFDNNTDNHDSVESYNRTSPVNETVSDDVSVLGKGIVIDGNVTSNASLIIKGRVNGDVRSGQDVDINDGAQINGNIKADRLNLQSGKIEGSIASNQDTYIGNDTYVKGNIVSANIAVNGSVEGDIQAYEEVSFSSGARVLGDITAMSIDIEKGARIVGTMRIGEQTDTNNTQTRE</sequence>
<feature type="transmembrane region" description="Helical" evidence="2">
    <location>
        <begin position="6"/>
        <end position="31"/>
    </location>
</feature>
<comment type="similarity">
    <text evidence="1">Belongs to the bactofilin family.</text>
</comment>